<dbReference type="CDD" id="cd00024">
    <property type="entry name" value="CD_CSD"/>
    <property type="match status" value="1"/>
</dbReference>
<dbReference type="InterPro" id="IPR023780">
    <property type="entry name" value="Chromo_domain"/>
</dbReference>
<dbReference type="AlphaFoldDB" id="C8VHT3"/>
<dbReference type="HOGENOM" id="CLU_000384_38_1_1"/>
<evidence type="ECO:0000313" key="6">
    <source>
        <dbReference type="EMBL" id="CBF84359.1"/>
    </source>
</evidence>
<evidence type="ECO:0000313" key="7">
    <source>
        <dbReference type="Proteomes" id="UP000000560"/>
    </source>
</evidence>
<dbReference type="InterPro" id="IPR056924">
    <property type="entry name" value="SH3_Tf2-1"/>
</dbReference>
<feature type="domain" description="Reverse transcriptase" evidence="4">
    <location>
        <begin position="1"/>
        <end position="155"/>
    </location>
</feature>
<organism evidence="6 7">
    <name type="scientific">Emericella nidulans (strain FGSC A4 / ATCC 38163 / CBS 112.46 / NRRL 194 / M139)</name>
    <name type="common">Aspergillus nidulans</name>
    <dbReference type="NCBI Taxonomy" id="227321"/>
    <lineage>
        <taxon>Eukaryota</taxon>
        <taxon>Fungi</taxon>
        <taxon>Dikarya</taxon>
        <taxon>Ascomycota</taxon>
        <taxon>Pezizomycotina</taxon>
        <taxon>Eurotiomycetes</taxon>
        <taxon>Eurotiomycetidae</taxon>
        <taxon>Eurotiales</taxon>
        <taxon>Aspergillaceae</taxon>
        <taxon>Aspergillus</taxon>
        <taxon>Aspergillus subgen. Nidulantes</taxon>
    </lineage>
</organism>
<dbReference type="InterPro" id="IPR012337">
    <property type="entry name" value="RNaseH-like_sf"/>
</dbReference>
<feature type="domain" description="Integrase catalytic" evidence="5">
    <location>
        <begin position="462"/>
        <end position="640"/>
    </location>
</feature>
<dbReference type="VEuPathDB" id="FungiDB:AN2616"/>
<comment type="subunit">
    <text evidence="1">Component of the NuA4 histone acetyltransferase complex.</text>
</comment>
<dbReference type="Pfam" id="PF24626">
    <property type="entry name" value="SH3_Tf2-1"/>
    <property type="match status" value="1"/>
</dbReference>
<dbReference type="InterPro" id="IPR001584">
    <property type="entry name" value="Integrase_cat-core"/>
</dbReference>
<dbReference type="Pfam" id="PF00385">
    <property type="entry name" value="Chromo"/>
    <property type="match status" value="1"/>
</dbReference>
<dbReference type="SUPFAM" id="SSF54160">
    <property type="entry name" value="Chromo domain-like"/>
    <property type="match status" value="1"/>
</dbReference>
<dbReference type="GeneID" id="2874259"/>
<dbReference type="GO" id="GO:0015074">
    <property type="term" value="P:DNA integration"/>
    <property type="evidence" value="ECO:0007669"/>
    <property type="project" value="InterPro"/>
</dbReference>
<dbReference type="eggNOG" id="KOG0017">
    <property type="taxonomic scope" value="Eukaryota"/>
</dbReference>
<dbReference type="GO" id="GO:0005634">
    <property type="term" value="C:nucleus"/>
    <property type="evidence" value="ECO:0007669"/>
    <property type="project" value="UniProtKB-ARBA"/>
</dbReference>
<feature type="domain" description="Chromo" evidence="3">
    <location>
        <begin position="709"/>
        <end position="768"/>
    </location>
</feature>
<proteinExistence type="predicted"/>
<dbReference type="InterPro" id="IPR000477">
    <property type="entry name" value="RT_dom"/>
</dbReference>
<dbReference type="InterPro" id="IPR036397">
    <property type="entry name" value="RNaseH_sf"/>
</dbReference>
<dbReference type="InterPro" id="IPR016197">
    <property type="entry name" value="Chromo-like_dom_sf"/>
</dbReference>
<sequence length="768" mass="87873">MKGRVVVDIRHLNSISEPDLYPVPSQEEILNMLRGKRYITVVDAKQCFHQWPVQPEHRRRLAVISHRGQEVFNVAIMGYVNSVAFVQRQMDLTLHEFADFCRCYIDDIVIASATFDEHLSHLHQVFARLQSLNLSLDPKKSFIGYPSVQLLGQHVDAFGLTTDKEKIAAIQRLRFPETLRQLESYLGAPKGGKDCKDWSVKAKLSKPTYQELAAYQKLQAEFACPRFLTHHDPNQQLYVDLDASADGHGAMVYHIKPDYAHADLTKPPVQTVIQPFNLRIHHRPGNTNLVADGLSRLPHENGKPKEGDMDLDELLEHCLFAPISHCWLGISEVHLNPDFMKRIKQEYRNDTRCSAICRVLRDTKLQQGSQRPHDMPYKLDNGLLFLLKDSGESWLVIPRGLNQEVFQMIHDNQGHCRLDTAIAKMQGLALYKGVRQLRKYIQTCPCRLSSIPHHKPYGCLNPIRTPDSLYQILTMDFMVSLPTTNKGNDQILVVVDKFSKQIGLVPGSSRWDAAQWGEELILFMQTADWGLPIRIISDQDPRFVAGLWRGMFQALGVLWLYSTAWHPQTDGQTERSIQVVETDAPSARTGTEVAGLLGASTAAYPSSIKQLKKDFNRGEKVLLRLHKGYNIPANKRLSRKLGQQFAGPFKVLQRVGKVAYKLDFPSKLQIHPVVSISQLEPFMEDPYGRWPDKPGPTIDENFPDDDDRYEVERIVDRKPHLVGRKRKPVIKYLVRWKGYGSEDDWWLTKEQLEGAEELVHDYNKNHPF</sequence>
<dbReference type="OMA" id="MHTENER"/>
<accession>C8VHT3</accession>
<dbReference type="InParanoid" id="C8VHT3"/>
<name>C8VHT3_EMENI</name>
<gene>
    <name evidence="6" type="ORF">ANIA_02616</name>
</gene>
<dbReference type="Gene3D" id="2.40.50.40">
    <property type="match status" value="1"/>
</dbReference>
<dbReference type="PROSITE" id="PS50994">
    <property type="entry name" value="INTEGRASE"/>
    <property type="match status" value="1"/>
</dbReference>
<dbReference type="SUPFAM" id="SSF56672">
    <property type="entry name" value="DNA/RNA polymerases"/>
    <property type="match status" value="1"/>
</dbReference>
<dbReference type="Gene3D" id="3.30.420.10">
    <property type="entry name" value="Ribonuclease H-like superfamily/Ribonuclease H"/>
    <property type="match status" value="1"/>
</dbReference>
<dbReference type="SMART" id="SM00298">
    <property type="entry name" value="CHROMO"/>
    <property type="match status" value="1"/>
</dbReference>
<dbReference type="CDD" id="cd01647">
    <property type="entry name" value="RT_LTR"/>
    <property type="match status" value="1"/>
</dbReference>
<dbReference type="InterPro" id="IPR050951">
    <property type="entry name" value="Retrovirus_Pol_polyprotein"/>
</dbReference>
<dbReference type="GO" id="GO:0003723">
    <property type="term" value="F:RNA binding"/>
    <property type="evidence" value="ECO:0007669"/>
    <property type="project" value="UniProtKB-KW"/>
</dbReference>
<protein>
    <submittedName>
        <fullName evidence="6">Uncharacterized protein</fullName>
    </submittedName>
</protein>
<reference evidence="7" key="1">
    <citation type="journal article" date="2005" name="Nature">
        <title>Sequencing of Aspergillus nidulans and comparative analysis with A. fumigatus and A. oryzae.</title>
        <authorList>
            <person name="Galagan J.E."/>
            <person name="Calvo S.E."/>
            <person name="Cuomo C."/>
            <person name="Ma L.J."/>
            <person name="Wortman J.R."/>
            <person name="Batzoglou S."/>
            <person name="Lee S.I."/>
            <person name="Basturkmen M."/>
            <person name="Spevak C.C."/>
            <person name="Clutterbuck J."/>
            <person name="Kapitonov V."/>
            <person name="Jurka J."/>
            <person name="Scazzocchio C."/>
            <person name="Farman M."/>
            <person name="Butler J."/>
            <person name="Purcell S."/>
            <person name="Harris S."/>
            <person name="Braus G.H."/>
            <person name="Draht O."/>
            <person name="Busch S."/>
            <person name="D'Enfert C."/>
            <person name="Bouchier C."/>
            <person name="Goldman G.H."/>
            <person name="Bell-Pedersen D."/>
            <person name="Griffiths-Jones S."/>
            <person name="Doonan J.H."/>
            <person name="Yu J."/>
            <person name="Vienken K."/>
            <person name="Pain A."/>
            <person name="Freitag M."/>
            <person name="Selker E.U."/>
            <person name="Archer D.B."/>
            <person name="Penalva M.A."/>
            <person name="Oakley B.R."/>
            <person name="Momany M."/>
            <person name="Tanaka T."/>
            <person name="Kumagai T."/>
            <person name="Asai K."/>
            <person name="Machida M."/>
            <person name="Nierman W.C."/>
            <person name="Denning D.W."/>
            <person name="Caddick M."/>
            <person name="Hynes M."/>
            <person name="Paoletti M."/>
            <person name="Fischer R."/>
            <person name="Miller B."/>
            <person name="Dyer P."/>
            <person name="Sachs M.S."/>
            <person name="Osmani S.A."/>
            <person name="Birren B.W."/>
        </authorList>
    </citation>
    <scope>NUCLEOTIDE SEQUENCE [LARGE SCALE GENOMIC DNA]</scope>
    <source>
        <strain evidence="7">FGSC A4 / ATCC 38163 / CBS 112.46 / NRRL 194 / M139</strain>
    </source>
</reference>
<evidence type="ECO:0000256" key="1">
    <source>
        <dbReference type="ARBA" id="ARBA00011353"/>
    </source>
</evidence>
<dbReference type="RefSeq" id="XP_660220.2">
    <property type="nucleotide sequence ID" value="XM_655128.2"/>
</dbReference>
<evidence type="ECO:0000259" key="4">
    <source>
        <dbReference type="PROSITE" id="PS50878"/>
    </source>
</evidence>
<dbReference type="KEGG" id="ani:ANIA_02616"/>
<evidence type="ECO:0000259" key="5">
    <source>
        <dbReference type="PROSITE" id="PS50994"/>
    </source>
</evidence>
<dbReference type="PANTHER" id="PTHR37984:SF5">
    <property type="entry name" value="PROTEIN NYNRIN-LIKE"/>
    <property type="match status" value="1"/>
</dbReference>
<dbReference type="OrthoDB" id="4504104at2759"/>
<dbReference type="PROSITE" id="PS50013">
    <property type="entry name" value="CHROMO_2"/>
    <property type="match status" value="1"/>
</dbReference>
<dbReference type="STRING" id="227321.C8VHT3"/>
<dbReference type="Gene3D" id="1.10.340.70">
    <property type="match status" value="1"/>
</dbReference>
<dbReference type="InterPro" id="IPR000953">
    <property type="entry name" value="Chromo/chromo_shadow_dom"/>
</dbReference>
<keyword evidence="7" id="KW-1185">Reference proteome</keyword>
<keyword evidence="2" id="KW-0694">RNA-binding</keyword>
<dbReference type="PROSITE" id="PS50878">
    <property type="entry name" value="RT_POL"/>
    <property type="match status" value="1"/>
</dbReference>
<reference evidence="7" key="2">
    <citation type="journal article" date="2009" name="Fungal Genet. Biol.">
        <title>The 2008 update of the Aspergillus nidulans genome annotation: a community effort.</title>
        <authorList>
            <person name="Wortman J.R."/>
            <person name="Gilsenan J.M."/>
            <person name="Joardar V."/>
            <person name="Deegan J."/>
            <person name="Clutterbuck J."/>
            <person name="Andersen M.R."/>
            <person name="Archer D."/>
            <person name="Bencina M."/>
            <person name="Braus G."/>
            <person name="Coutinho P."/>
            <person name="von Dohren H."/>
            <person name="Doonan J."/>
            <person name="Driessen A.J."/>
            <person name="Durek P."/>
            <person name="Espeso E."/>
            <person name="Fekete E."/>
            <person name="Flipphi M."/>
            <person name="Estrada C.G."/>
            <person name="Geysens S."/>
            <person name="Goldman G."/>
            <person name="de Groot P.W."/>
            <person name="Hansen K."/>
            <person name="Harris S.D."/>
            <person name="Heinekamp T."/>
            <person name="Helmstaedt K."/>
            <person name="Henrissat B."/>
            <person name="Hofmann G."/>
            <person name="Homan T."/>
            <person name="Horio T."/>
            <person name="Horiuchi H."/>
            <person name="James S."/>
            <person name="Jones M."/>
            <person name="Karaffa L."/>
            <person name="Karanyi Z."/>
            <person name="Kato M."/>
            <person name="Keller N."/>
            <person name="Kelly D.E."/>
            <person name="Kiel J.A."/>
            <person name="Kim J.M."/>
            <person name="van der Klei I.J."/>
            <person name="Klis F.M."/>
            <person name="Kovalchuk A."/>
            <person name="Krasevec N."/>
            <person name="Kubicek C.P."/>
            <person name="Liu B."/>
            <person name="Maccabe A."/>
            <person name="Meyer V."/>
            <person name="Mirabito P."/>
            <person name="Miskei M."/>
            <person name="Mos M."/>
            <person name="Mullins J."/>
            <person name="Nelson D.R."/>
            <person name="Nielsen J."/>
            <person name="Oakley B.R."/>
            <person name="Osmani S.A."/>
            <person name="Pakula T."/>
            <person name="Paszewski A."/>
            <person name="Paulsen I."/>
            <person name="Pilsyk S."/>
            <person name="Pocsi I."/>
            <person name="Punt P.J."/>
            <person name="Ram A.F."/>
            <person name="Ren Q."/>
            <person name="Robellet X."/>
            <person name="Robson G."/>
            <person name="Seiboth B."/>
            <person name="van Solingen P."/>
            <person name="Specht T."/>
            <person name="Sun J."/>
            <person name="Taheri-Talesh N."/>
            <person name="Takeshita N."/>
            <person name="Ussery D."/>
            <person name="vanKuyk P.A."/>
            <person name="Visser H."/>
            <person name="van de Vondervoort P.J."/>
            <person name="de Vries R.P."/>
            <person name="Walton J."/>
            <person name="Xiang X."/>
            <person name="Xiong Y."/>
            <person name="Zeng A.P."/>
            <person name="Brandt B.W."/>
            <person name="Cornell M.J."/>
            <person name="van den Hondel C.A."/>
            <person name="Visser J."/>
            <person name="Oliver S.G."/>
            <person name="Turner G."/>
        </authorList>
    </citation>
    <scope>GENOME REANNOTATION</scope>
    <source>
        <strain evidence="7">FGSC A4 / ATCC 38163 / CBS 112.46 / NRRL 194 / M139</strain>
    </source>
</reference>
<dbReference type="InterPro" id="IPR043128">
    <property type="entry name" value="Rev_trsase/Diguanyl_cyclase"/>
</dbReference>
<dbReference type="SUPFAM" id="SSF53098">
    <property type="entry name" value="Ribonuclease H-like"/>
    <property type="match status" value="1"/>
</dbReference>
<dbReference type="Pfam" id="PF00078">
    <property type="entry name" value="RVT_1"/>
    <property type="match status" value="1"/>
</dbReference>
<evidence type="ECO:0000259" key="3">
    <source>
        <dbReference type="PROSITE" id="PS50013"/>
    </source>
</evidence>
<dbReference type="Gene3D" id="3.30.70.270">
    <property type="match status" value="1"/>
</dbReference>
<dbReference type="PANTHER" id="PTHR37984">
    <property type="entry name" value="PROTEIN CBG26694"/>
    <property type="match status" value="1"/>
</dbReference>
<evidence type="ECO:0000256" key="2">
    <source>
        <dbReference type="ARBA" id="ARBA00022884"/>
    </source>
</evidence>
<dbReference type="GO" id="GO:0006338">
    <property type="term" value="P:chromatin remodeling"/>
    <property type="evidence" value="ECO:0007669"/>
    <property type="project" value="UniProtKB-ARBA"/>
</dbReference>
<dbReference type="InterPro" id="IPR043502">
    <property type="entry name" value="DNA/RNA_pol_sf"/>
</dbReference>
<dbReference type="Proteomes" id="UP000000560">
    <property type="component" value="Chromosome VI"/>
</dbReference>
<dbReference type="EMBL" id="BN001306">
    <property type="protein sequence ID" value="CBF84359.1"/>
    <property type="molecule type" value="Genomic_DNA"/>
</dbReference>